<gene>
    <name evidence="1" type="ORF">NS355_01710</name>
</gene>
<dbReference type="Proteomes" id="UP000073923">
    <property type="component" value="Unassembled WGS sequence"/>
</dbReference>
<protein>
    <submittedName>
        <fullName evidence="1">Uncharacterized protein</fullName>
    </submittedName>
</protein>
<proteinExistence type="predicted"/>
<dbReference type="PATRIC" id="fig|172044.3.peg.2599"/>
<comment type="caution">
    <text evidence="1">The sequence shown here is derived from an EMBL/GenBank/DDBJ whole genome shotgun (WGS) entry which is preliminary data.</text>
</comment>
<dbReference type="AlphaFoldDB" id="A0A147IYN8"/>
<sequence>MDSAPWLWSEGSRYTIPPDHLLIVRGVELRQYVTGDNVGNEVTSVFYARLKAAESASDAALQEYAQLLLDAQKASAQLDLTFGEPQSVFADINEAMAHHLRGRHHLARAHSKSLEIVERKGHSVTSWGDTVPTYDEARDAPAGTVVAIRSAA</sequence>
<dbReference type="EMBL" id="LDTF01000007">
    <property type="protein sequence ID" value="KTW00939.1"/>
    <property type="molecule type" value="Genomic_DNA"/>
</dbReference>
<accession>A0A147IYN8</accession>
<evidence type="ECO:0000313" key="1">
    <source>
        <dbReference type="EMBL" id="KTW00939.1"/>
    </source>
</evidence>
<reference evidence="1 2" key="1">
    <citation type="journal article" date="2016" name="Front. Microbiol.">
        <title>Genomic Resource of Rice Seed Associated Bacteria.</title>
        <authorList>
            <person name="Midha S."/>
            <person name="Bansal K."/>
            <person name="Sharma S."/>
            <person name="Kumar N."/>
            <person name="Patil P.P."/>
            <person name="Chaudhry V."/>
            <person name="Patil P.B."/>
        </authorList>
    </citation>
    <scope>NUCLEOTIDE SEQUENCE [LARGE SCALE GENOMIC DNA]</scope>
    <source>
        <strain evidence="1 2">NS355</strain>
    </source>
</reference>
<name>A0A147IYN8_9SPHN</name>
<organism evidence="1 2">
    <name type="scientific">Sphingomonas yabuuchiae</name>
    <dbReference type="NCBI Taxonomy" id="172044"/>
    <lineage>
        <taxon>Bacteria</taxon>
        <taxon>Pseudomonadati</taxon>
        <taxon>Pseudomonadota</taxon>
        <taxon>Alphaproteobacteria</taxon>
        <taxon>Sphingomonadales</taxon>
        <taxon>Sphingomonadaceae</taxon>
        <taxon>Sphingomonas</taxon>
    </lineage>
</organism>
<evidence type="ECO:0000313" key="2">
    <source>
        <dbReference type="Proteomes" id="UP000073923"/>
    </source>
</evidence>